<dbReference type="EMBL" id="LS483361">
    <property type="protein sequence ID" value="SQF66487.1"/>
    <property type="molecule type" value="Genomic_DNA"/>
</dbReference>
<evidence type="ECO:0000313" key="4">
    <source>
        <dbReference type="EMBL" id="VTT26765.1"/>
    </source>
</evidence>
<feature type="transmembrane region" description="Helical" evidence="1">
    <location>
        <begin position="48"/>
        <end position="65"/>
    </location>
</feature>
<evidence type="ECO:0000313" key="2">
    <source>
        <dbReference type="EMBL" id="SQF66487.1"/>
    </source>
</evidence>
<reference evidence="4 7" key="2">
    <citation type="submission" date="2019-05" db="EMBL/GenBank/DDBJ databases">
        <authorList>
            <consortium name="Pathogen Informatics"/>
        </authorList>
    </citation>
    <scope>NUCLEOTIDE SEQUENCE [LARGE SCALE GENOMIC DNA]</scope>
    <source>
        <strain evidence="4 7">NCTC11557</strain>
    </source>
</reference>
<dbReference type="AlphaFoldDB" id="A0A9X8XIA0"/>
<dbReference type="Proteomes" id="UP000249571">
    <property type="component" value="Chromosome 1"/>
</dbReference>
<evidence type="ECO:0000313" key="3">
    <source>
        <dbReference type="EMBL" id="SUN64305.1"/>
    </source>
</evidence>
<dbReference type="EMBL" id="CABEIY010000008">
    <property type="protein sequence ID" value="VTT26765.1"/>
    <property type="molecule type" value="Genomic_DNA"/>
</dbReference>
<dbReference type="EMBL" id="UHFO01000001">
    <property type="protein sequence ID" value="SUN64305.1"/>
    <property type="molecule type" value="Genomic_DNA"/>
</dbReference>
<proteinExistence type="predicted"/>
<reference evidence="5 6" key="1">
    <citation type="submission" date="2018-06" db="EMBL/GenBank/DDBJ databases">
        <authorList>
            <consortium name="Pathogen Informatics"/>
            <person name="Doyle S."/>
        </authorList>
    </citation>
    <scope>NUCLEOTIDE SEQUENCE [LARGE SCALE GENOMIC DNA]</scope>
    <source>
        <strain evidence="3 6">NCTC11564</strain>
        <strain evidence="2 5">NCTC6179</strain>
    </source>
</reference>
<evidence type="ECO:0000313" key="6">
    <source>
        <dbReference type="Proteomes" id="UP000254559"/>
    </source>
</evidence>
<gene>
    <name evidence="4" type="ORF">NCTC11557_01957</name>
    <name evidence="3" type="ORF">NCTC11564_01526</name>
    <name evidence="2" type="ORF">NCTC6179_00649</name>
</gene>
<organism evidence="3 6">
    <name type="scientific">Streptococcus dysgalactiae subsp. equisimilis</name>
    <name type="common">Streptococcus equisimilis</name>
    <dbReference type="NCBI Taxonomy" id="119602"/>
    <lineage>
        <taxon>Bacteria</taxon>
        <taxon>Bacillati</taxon>
        <taxon>Bacillota</taxon>
        <taxon>Bacilli</taxon>
        <taxon>Lactobacillales</taxon>
        <taxon>Streptococcaceae</taxon>
        <taxon>Streptococcus</taxon>
    </lineage>
</organism>
<keyword evidence="1" id="KW-0812">Transmembrane</keyword>
<evidence type="ECO:0000256" key="1">
    <source>
        <dbReference type="SAM" id="Phobius"/>
    </source>
</evidence>
<accession>A0A9X8XIA0</accession>
<name>A0A9X8XIA0_STREQ</name>
<protein>
    <submittedName>
        <fullName evidence="3">Uncharacterized protein</fullName>
    </submittedName>
</protein>
<evidence type="ECO:0000313" key="5">
    <source>
        <dbReference type="Proteomes" id="UP000249571"/>
    </source>
</evidence>
<sequence length="69" mass="7964">MIYTIFIIMHASIMFLMIVDAIHKKNVDKSIPYLVFLIFNQLSLSEKSVNMLSIVALVASLFVFIDKRK</sequence>
<keyword evidence="1" id="KW-1133">Transmembrane helix</keyword>
<dbReference type="Proteomes" id="UP000254559">
    <property type="component" value="Unassembled WGS sequence"/>
</dbReference>
<keyword evidence="1" id="KW-0472">Membrane</keyword>
<evidence type="ECO:0000313" key="7">
    <source>
        <dbReference type="Proteomes" id="UP000339049"/>
    </source>
</evidence>
<dbReference type="Proteomes" id="UP000339049">
    <property type="component" value="Unassembled WGS sequence"/>
</dbReference>